<evidence type="ECO:0000313" key="3">
    <source>
        <dbReference type="EMBL" id="OQK15632.1"/>
    </source>
</evidence>
<feature type="domain" description="Lipid/polyisoprenoid-binding YceI-like" evidence="2">
    <location>
        <begin position="23"/>
        <end position="186"/>
    </location>
</feature>
<dbReference type="Gene3D" id="2.40.128.110">
    <property type="entry name" value="Lipid/polyisoprenoid-binding, YceI-like"/>
    <property type="match status" value="1"/>
</dbReference>
<organism evidence="3 4">
    <name type="scientific">Methyloprofundus sedimenti</name>
    <dbReference type="NCBI Taxonomy" id="1420851"/>
    <lineage>
        <taxon>Bacteria</taxon>
        <taxon>Pseudomonadati</taxon>
        <taxon>Pseudomonadota</taxon>
        <taxon>Gammaproteobacteria</taxon>
        <taxon>Methylococcales</taxon>
        <taxon>Methylococcaceae</taxon>
        <taxon>Methyloprofundus</taxon>
    </lineage>
</organism>
<gene>
    <name evidence="3" type="ORF">AU255_15525</name>
</gene>
<accession>A0A1V8M273</accession>
<dbReference type="EMBL" id="LPUF01000003">
    <property type="protein sequence ID" value="OQK15632.1"/>
    <property type="molecule type" value="Genomic_DNA"/>
</dbReference>
<feature type="signal peptide" evidence="1">
    <location>
        <begin position="1"/>
        <end position="20"/>
    </location>
</feature>
<feature type="chain" id="PRO_5011986052" description="Lipid/polyisoprenoid-binding YceI-like domain-containing protein" evidence="1">
    <location>
        <begin position="21"/>
        <end position="188"/>
    </location>
</feature>
<evidence type="ECO:0000313" key="4">
    <source>
        <dbReference type="Proteomes" id="UP000191980"/>
    </source>
</evidence>
<dbReference type="OrthoDB" id="9811006at2"/>
<proteinExistence type="predicted"/>
<dbReference type="InterPro" id="IPR007372">
    <property type="entry name" value="Lipid/polyisoprenoid-bd_YceI"/>
</dbReference>
<sequence>MKKMTLLLLMLALPSASLWAADSYTIDSRHTFPEFEVNHLGFSMQRGRFNQTSGTLTMDPEAGTGRLKVEVNAASIDTGLDELETHLRGEDFFDVARYPKIYFSSEKLKFKDSKLVAIDGRLTLHGITKPVHLTVDHFYCGRNLKTLKSVCGANAFTTFKRSDFGVDKYVPMIADDVKIVIQVEAIKD</sequence>
<name>A0A1V8M273_9GAMM</name>
<dbReference type="PANTHER" id="PTHR34406">
    <property type="entry name" value="PROTEIN YCEI"/>
    <property type="match status" value="1"/>
</dbReference>
<keyword evidence="1" id="KW-0732">Signal</keyword>
<dbReference type="AlphaFoldDB" id="A0A1V8M273"/>
<dbReference type="RefSeq" id="WP_080523867.1">
    <property type="nucleotide sequence ID" value="NZ_LPUF01000003.1"/>
</dbReference>
<dbReference type="InterPro" id="IPR036761">
    <property type="entry name" value="TTHA0802/YceI-like_sf"/>
</dbReference>
<dbReference type="SUPFAM" id="SSF101874">
    <property type="entry name" value="YceI-like"/>
    <property type="match status" value="1"/>
</dbReference>
<dbReference type="PANTHER" id="PTHR34406:SF2">
    <property type="entry name" value="PERIPLASMIC PROTEIN"/>
    <property type="match status" value="1"/>
</dbReference>
<dbReference type="SMART" id="SM00867">
    <property type="entry name" value="YceI"/>
    <property type="match status" value="1"/>
</dbReference>
<evidence type="ECO:0000259" key="2">
    <source>
        <dbReference type="SMART" id="SM00867"/>
    </source>
</evidence>
<dbReference type="Pfam" id="PF04264">
    <property type="entry name" value="YceI"/>
    <property type="match status" value="1"/>
</dbReference>
<reference evidence="3 4" key="1">
    <citation type="submission" date="2015-12" db="EMBL/GenBank/DDBJ databases">
        <authorList>
            <person name="Shamseldin A."/>
            <person name="Moawad H."/>
            <person name="Abd El-Rahim W.M."/>
            <person name="Sadowsky M.J."/>
        </authorList>
    </citation>
    <scope>NUCLEOTIDE SEQUENCE [LARGE SCALE GENOMIC DNA]</scope>
    <source>
        <strain evidence="3 4">WF1</strain>
    </source>
</reference>
<evidence type="ECO:0000256" key="1">
    <source>
        <dbReference type="SAM" id="SignalP"/>
    </source>
</evidence>
<protein>
    <recommendedName>
        <fullName evidence="2">Lipid/polyisoprenoid-binding YceI-like domain-containing protein</fullName>
    </recommendedName>
</protein>
<comment type="caution">
    <text evidence="3">The sequence shown here is derived from an EMBL/GenBank/DDBJ whole genome shotgun (WGS) entry which is preliminary data.</text>
</comment>
<dbReference type="Proteomes" id="UP000191980">
    <property type="component" value="Unassembled WGS sequence"/>
</dbReference>
<keyword evidence="4" id="KW-1185">Reference proteome</keyword>